<protein>
    <submittedName>
        <fullName evidence="2">Uncharacterized protein</fullName>
    </submittedName>
</protein>
<reference evidence="2" key="1">
    <citation type="submission" date="2019-04" db="EMBL/GenBank/DDBJ databases">
        <title>Genome assembly of Zosterops borbonicus 15179.</title>
        <authorList>
            <person name="Leroy T."/>
            <person name="Anselmetti Y."/>
            <person name="Tilak M.-K."/>
            <person name="Nabholz B."/>
        </authorList>
    </citation>
    <scope>NUCLEOTIDE SEQUENCE</scope>
    <source>
        <strain evidence="2">HGM_15179</strain>
        <tissue evidence="2">Muscle</tissue>
    </source>
</reference>
<feature type="compositionally biased region" description="Pro residues" evidence="1">
    <location>
        <begin position="18"/>
        <end position="30"/>
    </location>
</feature>
<evidence type="ECO:0000313" key="2">
    <source>
        <dbReference type="EMBL" id="TRZ05032.1"/>
    </source>
</evidence>
<dbReference type="EMBL" id="SWJQ01007070">
    <property type="protein sequence ID" value="TRZ05032.1"/>
    <property type="molecule type" value="Genomic_DNA"/>
</dbReference>
<dbReference type="Proteomes" id="UP000796761">
    <property type="component" value="Unassembled WGS sequence"/>
</dbReference>
<accession>A0A8K1FVQ3</accession>
<sequence length="54" mass="5213">CLGVLGGRPGSPGAVPALPGPGEGPEPGPRPALLRQIPAGPAPLLPHLERGPAP</sequence>
<comment type="caution">
    <text evidence="2">The sequence shown here is derived from an EMBL/GenBank/DDBJ whole genome shotgun (WGS) entry which is preliminary data.</text>
</comment>
<feature type="compositionally biased region" description="Gly residues" evidence="1">
    <location>
        <begin position="1"/>
        <end position="10"/>
    </location>
</feature>
<keyword evidence="3" id="KW-1185">Reference proteome</keyword>
<evidence type="ECO:0000313" key="3">
    <source>
        <dbReference type="Proteomes" id="UP000796761"/>
    </source>
</evidence>
<proteinExistence type="predicted"/>
<organism evidence="2 3">
    <name type="scientific">Zosterops borbonicus</name>
    <dbReference type="NCBI Taxonomy" id="364589"/>
    <lineage>
        <taxon>Eukaryota</taxon>
        <taxon>Metazoa</taxon>
        <taxon>Chordata</taxon>
        <taxon>Craniata</taxon>
        <taxon>Vertebrata</taxon>
        <taxon>Euteleostomi</taxon>
        <taxon>Archelosauria</taxon>
        <taxon>Archosauria</taxon>
        <taxon>Dinosauria</taxon>
        <taxon>Saurischia</taxon>
        <taxon>Theropoda</taxon>
        <taxon>Coelurosauria</taxon>
        <taxon>Aves</taxon>
        <taxon>Neognathae</taxon>
        <taxon>Neoaves</taxon>
        <taxon>Telluraves</taxon>
        <taxon>Australaves</taxon>
        <taxon>Passeriformes</taxon>
        <taxon>Sylvioidea</taxon>
        <taxon>Zosteropidae</taxon>
        <taxon>Zosterops</taxon>
    </lineage>
</organism>
<feature type="non-terminal residue" evidence="2">
    <location>
        <position position="54"/>
    </location>
</feature>
<dbReference type="AlphaFoldDB" id="A0A8K1FVQ3"/>
<gene>
    <name evidence="2" type="ORF">HGM15179_022075</name>
</gene>
<feature type="non-terminal residue" evidence="2">
    <location>
        <position position="1"/>
    </location>
</feature>
<feature type="region of interest" description="Disordered" evidence="1">
    <location>
        <begin position="1"/>
        <end position="54"/>
    </location>
</feature>
<name>A0A8K1FVQ3_9PASS</name>
<evidence type="ECO:0000256" key="1">
    <source>
        <dbReference type="SAM" id="MobiDB-lite"/>
    </source>
</evidence>